<comment type="similarity">
    <text evidence="1">Belongs to the membrane fusion protein (MFP) (TC 8.A.1) family.</text>
</comment>
<feature type="coiled-coil region" evidence="2">
    <location>
        <begin position="151"/>
        <end position="181"/>
    </location>
</feature>
<name>A0AAE9Z1X3_9GAMM</name>
<dbReference type="AlphaFoldDB" id="A0AAE9Z1X3"/>
<keyword evidence="2" id="KW-0175">Coiled coil</keyword>
<reference evidence="3 4" key="2">
    <citation type="journal article" date="2022" name="Mar. Drugs">
        <title>Bioassay-Guided Fractionation Leads to the Detection of Cholic Acid Generated by the Rare Thalassomonas sp.</title>
        <authorList>
            <person name="Pheiffer F."/>
            <person name="Schneider Y.K."/>
            <person name="Hansen E.H."/>
            <person name="Andersen J.H."/>
            <person name="Isaksson J."/>
            <person name="Busche T."/>
            <person name="R C."/>
            <person name="Kalinowski J."/>
            <person name="Zyl L.V."/>
            <person name="Trindade M."/>
        </authorList>
    </citation>
    <scope>NUCLEOTIDE SEQUENCE [LARGE SCALE GENOMIC DNA]</scope>
    <source>
        <strain evidence="3 4">XOM25</strain>
    </source>
</reference>
<dbReference type="PANTHER" id="PTHR30469:SF12">
    <property type="entry name" value="MULTIDRUG RESISTANCE PROTEIN MDTA"/>
    <property type="match status" value="1"/>
</dbReference>
<organism evidence="3 4">
    <name type="scientific">Thalassomonas viridans</name>
    <dbReference type="NCBI Taxonomy" id="137584"/>
    <lineage>
        <taxon>Bacteria</taxon>
        <taxon>Pseudomonadati</taxon>
        <taxon>Pseudomonadota</taxon>
        <taxon>Gammaproteobacteria</taxon>
        <taxon>Alteromonadales</taxon>
        <taxon>Colwelliaceae</taxon>
        <taxon>Thalassomonas</taxon>
    </lineage>
</organism>
<dbReference type="SUPFAM" id="SSF111369">
    <property type="entry name" value="HlyD-like secretion proteins"/>
    <property type="match status" value="1"/>
</dbReference>
<dbReference type="NCBIfam" id="TIGR01730">
    <property type="entry name" value="RND_mfp"/>
    <property type="match status" value="1"/>
</dbReference>
<protein>
    <submittedName>
        <fullName evidence="3">Efflux RND transporter periplasmic adaptor subunit</fullName>
    </submittedName>
</protein>
<dbReference type="Gene3D" id="2.40.420.20">
    <property type="match status" value="1"/>
</dbReference>
<evidence type="ECO:0000313" key="3">
    <source>
        <dbReference type="EMBL" id="WDE05301.1"/>
    </source>
</evidence>
<dbReference type="GO" id="GO:0015562">
    <property type="term" value="F:efflux transmembrane transporter activity"/>
    <property type="evidence" value="ECO:0007669"/>
    <property type="project" value="TreeGrafter"/>
</dbReference>
<dbReference type="Proteomes" id="UP000032352">
    <property type="component" value="Chromosome"/>
</dbReference>
<evidence type="ECO:0000313" key="4">
    <source>
        <dbReference type="Proteomes" id="UP000032352"/>
    </source>
</evidence>
<dbReference type="PANTHER" id="PTHR30469">
    <property type="entry name" value="MULTIDRUG RESISTANCE PROTEIN MDTA"/>
    <property type="match status" value="1"/>
</dbReference>
<dbReference type="InterPro" id="IPR006143">
    <property type="entry name" value="RND_pump_MFP"/>
</dbReference>
<accession>A0AAE9Z1X3</accession>
<dbReference type="KEGG" id="tvd:SG34_029115"/>
<dbReference type="RefSeq" id="WP_044840873.1">
    <property type="nucleotide sequence ID" value="NZ_CP059733.1"/>
</dbReference>
<sequence>MKKLKTYLLPSLIVVVGLALFMVLNGDEEPAAAPKPAKVPLVKTHKVEKAVMALGIESYGRISAKEHTSLVGEVQGKIIYVSDAFNAGAIVKKGDLLIKIDDVDYKVAVLRAEAQVVQAKAEYEIVLAQSQVAKKEWQHIKGEAPALALYQPQLQRELASIKAAKAELEQAKRNLDRTRIYAPYNAVVERRDVGTGQHVSYGDVIGSIMGTDVAELRLAVSNADMARLGDVLGKNVTLKGKGITGQRTGVIRRNEAIIATNTAINYLVAEISDPLALESRERPLKFGEFVNAWVESRGRAEHIRLPSDLVRNEHVWLMDASSKLRQKKVAVTQNIDGWAIIEDGLREGDKVLMTRMAAPVEGMLVEEMAEQALVTRVAPAKGDS</sequence>
<reference evidence="3 4" key="1">
    <citation type="journal article" date="2015" name="Genome Announc.">
        <title>Draft Genome Sequences of Marine Isolates of Thalassomonas viridans and Thalassomonas actiniarum.</title>
        <authorList>
            <person name="Olonade I."/>
            <person name="van Zyl L.J."/>
            <person name="Trindade M."/>
        </authorList>
    </citation>
    <scope>NUCLEOTIDE SEQUENCE [LARGE SCALE GENOMIC DNA]</scope>
    <source>
        <strain evidence="3 4">XOM25</strain>
    </source>
</reference>
<evidence type="ECO:0000256" key="1">
    <source>
        <dbReference type="ARBA" id="ARBA00009477"/>
    </source>
</evidence>
<dbReference type="Gene3D" id="1.10.287.470">
    <property type="entry name" value="Helix hairpin bin"/>
    <property type="match status" value="1"/>
</dbReference>
<keyword evidence="4" id="KW-1185">Reference proteome</keyword>
<proteinExistence type="inferred from homology"/>
<gene>
    <name evidence="3" type="ORF">SG34_029115</name>
</gene>
<dbReference type="GO" id="GO:1990281">
    <property type="term" value="C:efflux pump complex"/>
    <property type="evidence" value="ECO:0007669"/>
    <property type="project" value="TreeGrafter"/>
</dbReference>
<dbReference type="Gene3D" id="2.40.30.170">
    <property type="match status" value="1"/>
</dbReference>
<dbReference type="EMBL" id="CP059733">
    <property type="protein sequence ID" value="WDE05301.1"/>
    <property type="molecule type" value="Genomic_DNA"/>
</dbReference>
<evidence type="ECO:0000256" key="2">
    <source>
        <dbReference type="SAM" id="Coils"/>
    </source>
</evidence>
<dbReference type="Gene3D" id="2.40.50.100">
    <property type="match status" value="1"/>
</dbReference>